<feature type="transmembrane region" description="Helical" evidence="1">
    <location>
        <begin position="46"/>
        <end position="64"/>
    </location>
</feature>
<organism evidence="2 3">
    <name type="scientific">Catellatospora bangladeshensis</name>
    <dbReference type="NCBI Taxonomy" id="310355"/>
    <lineage>
        <taxon>Bacteria</taxon>
        <taxon>Bacillati</taxon>
        <taxon>Actinomycetota</taxon>
        <taxon>Actinomycetes</taxon>
        <taxon>Micromonosporales</taxon>
        <taxon>Micromonosporaceae</taxon>
        <taxon>Catellatospora</taxon>
    </lineage>
</organism>
<evidence type="ECO:0000313" key="2">
    <source>
        <dbReference type="EMBL" id="GIF82548.1"/>
    </source>
</evidence>
<keyword evidence="1" id="KW-0812">Transmembrane</keyword>
<feature type="transmembrane region" description="Helical" evidence="1">
    <location>
        <begin position="118"/>
        <end position="136"/>
    </location>
</feature>
<gene>
    <name evidence="2" type="ORF">Cba03nite_38970</name>
</gene>
<dbReference type="AlphaFoldDB" id="A0A8J3JPP9"/>
<dbReference type="EMBL" id="BONF01000020">
    <property type="protein sequence ID" value="GIF82548.1"/>
    <property type="molecule type" value="Genomic_DNA"/>
</dbReference>
<evidence type="ECO:0000256" key="1">
    <source>
        <dbReference type="SAM" id="Phobius"/>
    </source>
</evidence>
<evidence type="ECO:0008006" key="4">
    <source>
        <dbReference type="Google" id="ProtNLM"/>
    </source>
</evidence>
<feature type="transmembrane region" description="Helical" evidence="1">
    <location>
        <begin position="12"/>
        <end position="31"/>
    </location>
</feature>
<protein>
    <recommendedName>
        <fullName evidence="4">PH domain-containing protein</fullName>
    </recommendedName>
</protein>
<evidence type="ECO:0000313" key="3">
    <source>
        <dbReference type="Proteomes" id="UP000601223"/>
    </source>
</evidence>
<keyword evidence="3" id="KW-1185">Reference proteome</keyword>
<reference evidence="2 3" key="1">
    <citation type="submission" date="2021-01" db="EMBL/GenBank/DDBJ databases">
        <title>Whole genome shotgun sequence of Catellatospora bangladeshensis NBRC 107357.</title>
        <authorList>
            <person name="Komaki H."/>
            <person name="Tamura T."/>
        </authorList>
    </citation>
    <scope>NUCLEOTIDE SEQUENCE [LARGE SCALE GENOMIC DNA]</scope>
    <source>
        <strain evidence="2 3">NBRC 107357</strain>
    </source>
</reference>
<sequence length="229" mass="25207">MRVIALPTGPRARAAAFAAAGVLLLAGAWWYGRTTPIHPLSSDEGITVWLILAGLAAAAVRVFHVRRRRTGQWRQGAADGEPGLVLTLVHDRVFDAAVFAVQLPVIARWARLNDGRELGLAIGWTLLALWLLWSAVGTPGERHRQIVLNAAGIRVHRAHFSWSQIRSVRLNPGAGLRLETDERTLRVRGADYGVQDADVVSVLQFYLEHPERRGDLARLATAPPELRSH</sequence>
<dbReference type="Proteomes" id="UP000601223">
    <property type="component" value="Unassembled WGS sequence"/>
</dbReference>
<keyword evidence="1" id="KW-1133">Transmembrane helix</keyword>
<proteinExistence type="predicted"/>
<name>A0A8J3JPP9_9ACTN</name>
<comment type="caution">
    <text evidence="2">The sequence shown here is derived from an EMBL/GenBank/DDBJ whole genome shotgun (WGS) entry which is preliminary data.</text>
</comment>
<keyword evidence="1" id="KW-0472">Membrane</keyword>
<accession>A0A8J3JPP9</accession>